<dbReference type="STRING" id="578459.A0A194S8B1"/>
<dbReference type="InterPro" id="IPR003719">
    <property type="entry name" value="Phenazine_PhzF-like"/>
</dbReference>
<proteinExistence type="inferred from homology"/>
<gene>
    <name evidence="4" type="ORF">RHOBADRAFT_51794</name>
</gene>
<protein>
    <recommendedName>
        <fullName evidence="6">Phenazine biosynthesis PhzC/PhzF protein</fullName>
    </recommendedName>
</protein>
<dbReference type="NCBIfam" id="TIGR00654">
    <property type="entry name" value="PhzF_family"/>
    <property type="match status" value="1"/>
</dbReference>
<evidence type="ECO:0008006" key="6">
    <source>
        <dbReference type="Google" id="ProtNLM"/>
    </source>
</evidence>
<dbReference type="SUPFAM" id="SSF54506">
    <property type="entry name" value="Diaminopimelate epimerase-like"/>
    <property type="match status" value="1"/>
</dbReference>
<dbReference type="GO" id="GO:0016853">
    <property type="term" value="F:isomerase activity"/>
    <property type="evidence" value="ECO:0007669"/>
    <property type="project" value="UniProtKB-KW"/>
</dbReference>
<evidence type="ECO:0000313" key="5">
    <source>
        <dbReference type="Proteomes" id="UP000053890"/>
    </source>
</evidence>
<dbReference type="GO" id="GO:0005737">
    <property type="term" value="C:cytoplasm"/>
    <property type="evidence" value="ECO:0007669"/>
    <property type="project" value="TreeGrafter"/>
</dbReference>
<comment type="similarity">
    <text evidence="1">Belongs to the PhzF family.</text>
</comment>
<dbReference type="Gene3D" id="3.10.310.10">
    <property type="entry name" value="Diaminopimelate Epimerase, Chain A, domain 1"/>
    <property type="match status" value="2"/>
</dbReference>
<dbReference type="Pfam" id="PF02567">
    <property type="entry name" value="PhzC-PhzF"/>
    <property type="match status" value="1"/>
</dbReference>
<dbReference type="Proteomes" id="UP000053890">
    <property type="component" value="Unassembled WGS sequence"/>
</dbReference>
<dbReference type="OMA" id="MDFPAKQ"/>
<reference evidence="4 5" key="1">
    <citation type="journal article" date="2015" name="Front. Microbiol.">
        <title>Genome sequence of the plant growth promoting endophytic yeast Rhodotorula graminis WP1.</title>
        <authorList>
            <person name="Firrincieli A."/>
            <person name="Otillar R."/>
            <person name="Salamov A."/>
            <person name="Schmutz J."/>
            <person name="Khan Z."/>
            <person name="Redman R.S."/>
            <person name="Fleck N.D."/>
            <person name="Lindquist E."/>
            <person name="Grigoriev I.V."/>
            <person name="Doty S.L."/>
        </authorList>
    </citation>
    <scope>NUCLEOTIDE SEQUENCE [LARGE SCALE GENOMIC DNA]</scope>
    <source>
        <strain evidence="4 5">WP1</strain>
    </source>
</reference>
<evidence type="ECO:0000256" key="1">
    <source>
        <dbReference type="ARBA" id="ARBA00008270"/>
    </source>
</evidence>
<dbReference type="PANTHER" id="PTHR13774">
    <property type="entry name" value="PHENAZINE BIOSYNTHESIS PROTEIN"/>
    <property type="match status" value="1"/>
</dbReference>
<evidence type="ECO:0000256" key="3">
    <source>
        <dbReference type="PIRSR" id="PIRSR016184-1"/>
    </source>
</evidence>
<dbReference type="PANTHER" id="PTHR13774:SF17">
    <property type="entry name" value="PHENAZINE BIOSYNTHESIS-LIKE DOMAIN-CONTAINING PROTEIN"/>
    <property type="match status" value="1"/>
</dbReference>
<dbReference type="PIRSF" id="PIRSF016184">
    <property type="entry name" value="PhzC_PhzF"/>
    <property type="match status" value="1"/>
</dbReference>
<organism evidence="4 5">
    <name type="scientific">Rhodotorula graminis (strain WP1)</name>
    <dbReference type="NCBI Taxonomy" id="578459"/>
    <lineage>
        <taxon>Eukaryota</taxon>
        <taxon>Fungi</taxon>
        <taxon>Dikarya</taxon>
        <taxon>Basidiomycota</taxon>
        <taxon>Pucciniomycotina</taxon>
        <taxon>Microbotryomycetes</taxon>
        <taxon>Sporidiobolales</taxon>
        <taxon>Sporidiobolaceae</taxon>
        <taxon>Rhodotorula</taxon>
    </lineage>
</organism>
<keyword evidence="5" id="KW-1185">Reference proteome</keyword>
<accession>A0A194S8B1</accession>
<dbReference type="AlphaFoldDB" id="A0A194S8B1"/>
<dbReference type="EMBL" id="KQ474075">
    <property type="protein sequence ID" value="KPV76804.1"/>
    <property type="molecule type" value="Genomic_DNA"/>
</dbReference>
<keyword evidence="2" id="KW-0413">Isomerase</keyword>
<evidence type="ECO:0000313" key="4">
    <source>
        <dbReference type="EMBL" id="KPV76804.1"/>
    </source>
</evidence>
<evidence type="ECO:0000256" key="2">
    <source>
        <dbReference type="ARBA" id="ARBA00023235"/>
    </source>
</evidence>
<dbReference type="GeneID" id="28976468"/>
<name>A0A194S8B1_RHOGW</name>
<feature type="active site" evidence="3">
    <location>
        <position position="51"/>
    </location>
</feature>
<dbReference type="OrthoDB" id="75169at2759"/>
<sequence>MSAVPYHLIDAFTRERFAGNPAAVVHFAADDARAQDSQLLLKVAREFNLSETAFLLPLKDVEREFAAGEGGQPDPSYSLRWFTPSVEFPLCGHATLASAHALFSTRHLDARRLRFETMSGTLFAARLEDGRIELDFPADQDVLERNENEADKVASLVEQAHAELSQHVVAIAVGRLGGVVELDASFDLQHADIDAKPLAASSRYFVFTQAAHVHFPQHAVYSRVFDGAEDIPEDPVTGSAHCILAPYYLSPTSPGFKSIESSTHRGASSFSARQGGSRQGELEVVWDEERGRVKLRGCAVTVMDGSLSL</sequence>
<dbReference type="RefSeq" id="XP_018272853.1">
    <property type="nucleotide sequence ID" value="XM_018416020.1"/>
</dbReference>